<evidence type="ECO:0000259" key="1">
    <source>
        <dbReference type="Pfam" id="PF13859"/>
    </source>
</evidence>
<dbReference type="InterPro" id="IPR036278">
    <property type="entry name" value="Sialidase_sf"/>
</dbReference>
<dbReference type="OrthoDB" id="10384216at2759"/>
<name>K2LTA9_TRYCR</name>
<dbReference type="CDD" id="cd15482">
    <property type="entry name" value="Sialidase_non-viral"/>
    <property type="match status" value="1"/>
</dbReference>
<evidence type="ECO:0000313" key="3">
    <source>
        <dbReference type="Proteomes" id="UP000007350"/>
    </source>
</evidence>
<accession>K2LTA9</accession>
<feature type="non-terminal residue" evidence="2">
    <location>
        <position position="47"/>
    </location>
</feature>
<protein>
    <submittedName>
        <fullName evidence="2">Trans-sialidase, putative</fullName>
    </submittedName>
</protein>
<dbReference type="Proteomes" id="UP000007350">
    <property type="component" value="Unassembled WGS sequence"/>
</dbReference>
<dbReference type="SUPFAM" id="SSF50939">
    <property type="entry name" value="Sialidases"/>
    <property type="match status" value="1"/>
</dbReference>
<dbReference type="Gene3D" id="2.120.10.10">
    <property type="match status" value="1"/>
</dbReference>
<dbReference type="AlphaFoldDB" id="K2LTA9"/>
<dbReference type="EMBL" id="AHKC01023054">
    <property type="protein sequence ID" value="EKF25983.1"/>
    <property type="molecule type" value="Genomic_DNA"/>
</dbReference>
<keyword evidence="3" id="KW-1185">Reference proteome</keyword>
<reference evidence="2 3" key="1">
    <citation type="journal article" date="2012" name="BMC Genomics">
        <title>Comparative genomic analysis of human infective Trypanosoma cruzi lineages with the bat-restricted subspecies T. cruzi marinkellei.</title>
        <authorList>
            <person name="Franzen O."/>
            <person name="Talavera-Lopez C."/>
            <person name="Ochaya S."/>
            <person name="Butler C.E."/>
            <person name="Messenger L.A."/>
            <person name="Lewis M.D."/>
            <person name="Llewellyn M.S."/>
            <person name="Marinkelle C.J."/>
            <person name="Tyler K.M."/>
            <person name="Miles M.A."/>
            <person name="Andersson B."/>
        </authorList>
    </citation>
    <scope>NUCLEOTIDE SEQUENCE [LARGE SCALE GENOMIC DNA]</scope>
    <source>
        <strain evidence="2 3">B7</strain>
    </source>
</reference>
<sequence length="47" mass="5262">MEDGTLVFPLMAENGNGDVYSMIIYSTDNGSNWALSEYMTFAKCYNP</sequence>
<dbReference type="Pfam" id="PF13859">
    <property type="entry name" value="BNR_3"/>
    <property type="match status" value="1"/>
</dbReference>
<dbReference type="InterPro" id="IPR011040">
    <property type="entry name" value="Sialidase"/>
</dbReference>
<organism evidence="2 3">
    <name type="scientific">Trypanosoma cruzi marinkellei</name>
    <dbReference type="NCBI Taxonomy" id="85056"/>
    <lineage>
        <taxon>Eukaryota</taxon>
        <taxon>Discoba</taxon>
        <taxon>Euglenozoa</taxon>
        <taxon>Kinetoplastea</taxon>
        <taxon>Metakinetoplastina</taxon>
        <taxon>Trypanosomatida</taxon>
        <taxon>Trypanosomatidae</taxon>
        <taxon>Trypanosoma</taxon>
        <taxon>Schizotrypanum</taxon>
    </lineage>
</organism>
<feature type="domain" description="Sialidase" evidence="1">
    <location>
        <begin position="1"/>
        <end position="47"/>
    </location>
</feature>
<gene>
    <name evidence="2" type="ORF">MOQ_010345</name>
</gene>
<proteinExistence type="predicted"/>
<evidence type="ECO:0000313" key="2">
    <source>
        <dbReference type="EMBL" id="EKF25983.1"/>
    </source>
</evidence>
<comment type="caution">
    <text evidence="2">The sequence shown here is derived from an EMBL/GenBank/DDBJ whole genome shotgun (WGS) entry which is preliminary data.</text>
</comment>